<evidence type="ECO:0000256" key="1">
    <source>
        <dbReference type="SAM" id="MobiDB-lite"/>
    </source>
</evidence>
<organism evidence="2">
    <name type="scientific">Singulisphaera sp. Ch08</name>
    <dbReference type="NCBI Taxonomy" id="3120278"/>
    <lineage>
        <taxon>Bacteria</taxon>
        <taxon>Pseudomonadati</taxon>
        <taxon>Planctomycetota</taxon>
        <taxon>Planctomycetia</taxon>
        <taxon>Isosphaerales</taxon>
        <taxon>Isosphaeraceae</taxon>
        <taxon>Singulisphaera</taxon>
    </lineage>
</organism>
<protein>
    <recommendedName>
        <fullName evidence="3">30S ribosomal protein S14</fullName>
    </recommendedName>
</protein>
<gene>
    <name evidence="2" type="ORF">V5E97_11150</name>
</gene>
<dbReference type="AlphaFoldDB" id="A0AAU7CMQ3"/>
<feature type="region of interest" description="Disordered" evidence="1">
    <location>
        <begin position="26"/>
        <end position="49"/>
    </location>
</feature>
<reference evidence="2" key="1">
    <citation type="submission" date="2024-05" db="EMBL/GenBank/DDBJ databases">
        <title>Planctomycetes of the genus Singulisphaera possess chitinolytic capabilities.</title>
        <authorList>
            <person name="Ivanova A."/>
        </authorList>
    </citation>
    <scope>NUCLEOTIDE SEQUENCE</scope>
    <source>
        <strain evidence="2">Ch08T</strain>
    </source>
</reference>
<evidence type="ECO:0000313" key="2">
    <source>
        <dbReference type="EMBL" id="XBH06565.1"/>
    </source>
</evidence>
<accession>A0AAU7CMQ3</accession>
<proteinExistence type="predicted"/>
<name>A0AAU7CMQ3_9BACT</name>
<sequence length="55" mass="6378">MAAPKKRMTLPERLQFYKEQARARREGRAAAKASGRKYRPSTPPPGFHTPCRIYF</sequence>
<dbReference type="EMBL" id="CP155447">
    <property type="protein sequence ID" value="XBH06565.1"/>
    <property type="molecule type" value="Genomic_DNA"/>
</dbReference>
<dbReference type="RefSeq" id="WP_406699415.1">
    <property type="nucleotide sequence ID" value="NZ_CP155447.1"/>
</dbReference>
<evidence type="ECO:0008006" key="3">
    <source>
        <dbReference type="Google" id="ProtNLM"/>
    </source>
</evidence>